<dbReference type="InterPro" id="IPR000089">
    <property type="entry name" value="Biotin_lipoyl"/>
</dbReference>
<evidence type="ECO:0000313" key="14">
    <source>
        <dbReference type="Proteomes" id="UP000654913"/>
    </source>
</evidence>
<reference evidence="13" key="1">
    <citation type="submission" date="2021-01" db="EMBL/GenBank/DDBJ databases">
        <authorList>
            <consortium name="Aspergillus puulaauensis MK2 genome sequencing consortium"/>
            <person name="Kazuki M."/>
            <person name="Futagami T."/>
        </authorList>
    </citation>
    <scope>NUCLEOTIDE SEQUENCE</scope>
    <source>
        <strain evidence="13">MK2</strain>
    </source>
</reference>
<dbReference type="EC" id="2.3.1.61" evidence="4"/>
<dbReference type="Pfam" id="PF00364">
    <property type="entry name" value="Biotin_lipoyl"/>
    <property type="match status" value="1"/>
</dbReference>
<protein>
    <recommendedName>
        <fullName evidence="4">dihydrolipoyllysine-residue succinyltransferase</fullName>
        <ecNumber evidence="4">2.3.1.61</ecNumber>
    </recommendedName>
    <alternativeName>
        <fullName evidence="10">2-oxoglutarate dehydrogenase complex component E2</fullName>
    </alternativeName>
</protein>
<dbReference type="Gene3D" id="3.30.559.10">
    <property type="entry name" value="Chloramphenicol acetyltransferase-like domain"/>
    <property type="match status" value="1"/>
</dbReference>
<dbReference type="SUPFAM" id="SSF51230">
    <property type="entry name" value="Single hybrid motif"/>
    <property type="match status" value="1"/>
</dbReference>
<feature type="region of interest" description="Disordered" evidence="11">
    <location>
        <begin position="69"/>
        <end position="123"/>
    </location>
</feature>
<keyword evidence="5" id="KW-0816">Tricarboxylic acid cycle</keyword>
<dbReference type="NCBIfam" id="TIGR01347">
    <property type="entry name" value="sucB"/>
    <property type="match status" value="1"/>
</dbReference>
<evidence type="ECO:0000256" key="10">
    <source>
        <dbReference type="ARBA" id="ARBA00032406"/>
    </source>
</evidence>
<feature type="compositionally biased region" description="Basic and acidic residues" evidence="11">
    <location>
        <begin position="90"/>
        <end position="103"/>
    </location>
</feature>
<keyword evidence="14" id="KW-1185">Reference proteome</keyword>
<gene>
    <name evidence="13" type="primary">KGD2_2</name>
    <name evidence="13" type="ORF">APUU_40648S</name>
</gene>
<evidence type="ECO:0000256" key="8">
    <source>
        <dbReference type="ARBA" id="ARBA00022946"/>
    </source>
</evidence>
<dbReference type="InterPro" id="IPR011053">
    <property type="entry name" value="Single_hybrid_motif"/>
</dbReference>
<dbReference type="GO" id="GO:0045252">
    <property type="term" value="C:oxoglutarate dehydrogenase complex"/>
    <property type="evidence" value="ECO:0007669"/>
    <property type="project" value="InterPro"/>
</dbReference>
<dbReference type="Proteomes" id="UP000654913">
    <property type="component" value="Chromosome 4"/>
</dbReference>
<dbReference type="InterPro" id="IPR050537">
    <property type="entry name" value="2-oxoacid_dehydrogenase"/>
</dbReference>
<dbReference type="GO" id="GO:0005739">
    <property type="term" value="C:mitochondrion"/>
    <property type="evidence" value="ECO:0007669"/>
    <property type="project" value="TreeGrafter"/>
</dbReference>
<dbReference type="GO" id="GO:0033512">
    <property type="term" value="P:L-lysine catabolic process to acetyl-CoA via saccharopine"/>
    <property type="evidence" value="ECO:0007669"/>
    <property type="project" value="UniProtKB-UniPathway"/>
</dbReference>
<dbReference type="InterPro" id="IPR003016">
    <property type="entry name" value="2-oxoA_DH_lipoyl-BS"/>
</dbReference>
<feature type="compositionally biased region" description="Polar residues" evidence="11">
    <location>
        <begin position="104"/>
        <end position="120"/>
    </location>
</feature>
<dbReference type="InterPro" id="IPR001078">
    <property type="entry name" value="2-oxoacid_DH_actylTfrase"/>
</dbReference>
<feature type="compositionally biased region" description="Basic and acidic residues" evidence="11">
    <location>
        <begin position="71"/>
        <end position="82"/>
    </location>
</feature>
<dbReference type="OrthoDB" id="5391403at2759"/>
<keyword evidence="6" id="KW-0808">Transferase</keyword>
<dbReference type="GO" id="GO:0004149">
    <property type="term" value="F:dihydrolipoyllysine-residue succinyltransferase activity"/>
    <property type="evidence" value="ECO:0007669"/>
    <property type="project" value="UniProtKB-EC"/>
</dbReference>
<evidence type="ECO:0000256" key="4">
    <source>
        <dbReference type="ARBA" id="ARBA00012945"/>
    </source>
</evidence>
<evidence type="ECO:0000256" key="3">
    <source>
        <dbReference type="ARBA" id="ARBA00007317"/>
    </source>
</evidence>
<name>A0A7R8ALQ4_9EURO</name>
<comment type="similarity">
    <text evidence="3">Belongs to the 2-oxoacid dehydrogenase family.</text>
</comment>
<dbReference type="InterPro" id="IPR006255">
    <property type="entry name" value="SucB"/>
</dbReference>
<dbReference type="CDD" id="cd06849">
    <property type="entry name" value="lipoyl_domain"/>
    <property type="match status" value="1"/>
</dbReference>
<keyword evidence="8" id="KW-0809">Transit peptide</keyword>
<dbReference type="SUPFAM" id="SSF52777">
    <property type="entry name" value="CoA-dependent acyltransferases"/>
    <property type="match status" value="1"/>
</dbReference>
<evidence type="ECO:0000256" key="7">
    <source>
        <dbReference type="ARBA" id="ARBA00022823"/>
    </source>
</evidence>
<dbReference type="GO" id="GO:0006099">
    <property type="term" value="P:tricarboxylic acid cycle"/>
    <property type="evidence" value="ECO:0007669"/>
    <property type="project" value="UniProtKB-KW"/>
</dbReference>
<evidence type="ECO:0000256" key="2">
    <source>
        <dbReference type="ARBA" id="ARBA00005145"/>
    </source>
</evidence>
<evidence type="ECO:0000313" key="13">
    <source>
        <dbReference type="EMBL" id="BCS24204.1"/>
    </source>
</evidence>
<reference evidence="13" key="2">
    <citation type="submission" date="2021-02" db="EMBL/GenBank/DDBJ databases">
        <title>Aspergillus puulaauensis MK2 genome sequence.</title>
        <authorList>
            <person name="Futagami T."/>
            <person name="Mori K."/>
            <person name="Kadooka C."/>
            <person name="Tanaka T."/>
        </authorList>
    </citation>
    <scope>NUCLEOTIDE SEQUENCE</scope>
    <source>
        <strain evidence="13">MK2</strain>
    </source>
</reference>
<sequence>MAESITEGTVGRLNKTVGEFIGADEELAAIETDKIDVSVNVPRGGVVTALLVGEGDTVRVDQEIAEVIPGDEQRGDWEEDVKGGNVPSEAGKESRKDTVKDLDTPTTVESGKTQSTPEQTDVSRVEEVVKMPRIRLATAKRLKESQNTTAYLTTFNKVDMSKLLQFRKKSKEAVLEKHGVKLGFMGPMARASALALKQIPAVNASIEGEDTIVYRDYVDLSVAAAIPKGLVTPVLRNVETMGVLDIERGIAELVKKAREGKLTMSDLTGGTFTISNSGIWGSLFGTPIINLPQTAVLGTYGIQDRPVAVDGRVEIRPMMYIALTYDHRIIDGREAVVFLNLIKNYLEDPESMLLA</sequence>
<dbReference type="PROSITE" id="PS50968">
    <property type="entry name" value="BIOTINYL_LIPOYL"/>
    <property type="match status" value="1"/>
</dbReference>
<keyword evidence="9" id="KW-0012">Acyltransferase</keyword>
<dbReference type="KEGG" id="apuu:APUU_40648S"/>
<dbReference type="PROSITE" id="PS00189">
    <property type="entry name" value="LIPOYL"/>
    <property type="match status" value="1"/>
</dbReference>
<evidence type="ECO:0000256" key="11">
    <source>
        <dbReference type="SAM" id="MobiDB-lite"/>
    </source>
</evidence>
<evidence type="ECO:0000256" key="6">
    <source>
        <dbReference type="ARBA" id="ARBA00022679"/>
    </source>
</evidence>
<feature type="domain" description="Lipoyl-binding" evidence="12">
    <location>
        <begin position="1"/>
        <end position="68"/>
    </location>
</feature>
<dbReference type="UniPathway" id="UPA00868">
    <property type="reaction ID" value="UER00840"/>
</dbReference>
<dbReference type="RefSeq" id="XP_041556398.1">
    <property type="nucleotide sequence ID" value="XM_041703744.1"/>
</dbReference>
<dbReference type="PANTHER" id="PTHR43416:SF5">
    <property type="entry name" value="DIHYDROLIPOYLLYSINE-RESIDUE SUCCINYLTRANSFERASE COMPONENT OF 2-OXOGLUTARATE DEHYDROGENASE COMPLEX, MITOCHONDRIAL"/>
    <property type="match status" value="1"/>
</dbReference>
<dbReference type="Gene3D" id="2.40.50.100">
    <property type="match status" value="1"/>
</dbReference>
<proteinExistence type="inferred from homology"/>
<dbReference type="AlphaFoldDB" id="A0A7R8ALQ4"/>
<dbReference type="PANTHER" id="PTHR43416">
    <property type="entry name" value="DIHYDROLIPOYLLYSINE-RESIDUE SUCCINYLTRANSFERASE COMPONENT OF 2-OXOGLUTARATE DEHYDROGENASE COMPLEX, MITOCHONDRIAL-RELATED"/>
    <property type="match status" value="1"/>
</dbReference>
<evidence type="ECO:0000259" key="12">
    <source>
        <dbReference type="PROSITE" id="PS50968"/>
    </source>
</evidence>
<dbReference type="GeneID" id="64974209"/>
<evidence type="ECO:0000256" key="1">
    <source>
        <dbReference type="ARBA" id="ARBA00001938"/>
    </source>
</evidence>
<keyword evidence="7" id="KW-0450">Lipoyl</keyword>
<dbReference type="InterPro" id="IPR023213">
    <property type="entry name" value="CAT-like_dom_sf"/>
</dbReference>
<accession>A0A7R8ALQ4</accession>
<evidence type="ECO:0000256" key="5">
    <source>
        <dbReference type="ARBA" id="ARBA00022532"/>
    </source>
</evidence>
<dbReference type="Pfam" id="PF00198">
    <property type="entry name" value="2-oxoacid_dh"/>
    <property type="match status" value="1"/>
</dbReference>
<organism evidence="13 14">
    <name type="scientific">Aspergillus puulaauensis</name>
    <dbReference type="NCBI Taxonomy" id="1220207"/>
    <lineage>
        <taxon>Eukaryota</taxon>
        <taxon>Fungi</taxon>
        <taxon>Dikarya</taxon>
        <taxon>Ascomycota</taxon>
        <taxon>Pezizomycotina</taxon>
        <taxon>Eurotiomycetes</taxon>
        <taxon>Eurotiomycetidae</taxon>
        <taxon>Eurotiales</taxon>
        <taxon>Aspergillaceae</taxon>
        <taxon>Aspergillus</taxon>
    </lineage>
</organism>
<evidence type="ECO:0000256" key="9">
    <source>
        <dbReference type="ARBA" id="ARBA00023315"/>
    </source>
</evidence>
<dbReference type="EMBL" id="AP024446">
    <property type="protein sequence ID" value="BCS24204.1"/>
    <property type="molecule type" value="Genomic_DNA"/>
</dbReference>
<comment type="pathway">
    <text evidence="2">Amino-acid degradation; L-lysine degradation via saccharopine pathway; glutaryl-CoA from L-lysine: step 6/6.</text>
</comment>
<comment type="cofactor">
    <cofactor evidence="1">
        <name>(R)-lipoate</name>
        <dbReference type="ChEBI" id="CHEBI:83088"/>
    </cofactor>
</comment>